<feature type="transmembrane region" description="Helical" evidence="1">
    <location>
        <begin position="7"/>
        <end position="26"/>
    </location>
</feature>
<name>A0ABN5IL09_9BACE</name>
<feature type="transmembrane region" description="Helical" evidence="1">
    <location>
        <begin position="64"/>
        <end position="80"/>
    </location>
</feature>
<reference evidence="2 3" key="1">
    <citation type="submission" date="2018-02" db="EMBL/GenBank/DDBJ databases">
        <authorList>
            <person name="Holder M.E."/>
            <person name="Ajami N.J."/>
            <person name="Petrosino J.F."/>
        </authorList>
    </citation>
    <scope>NUCLEOTIDE SEQUENCE [LARGE SCALE GENOMIC DNA]</scope>
    <source>
        <strain evidence="2 3">ATCC 33285</strain>
    </source>
</reference>
<feature type="transmembrane region" description="Helical" evidence="1">
    <location>
        <begin position="32"/>
        <end position="52"/>
    </location>
</feature>
<keyword evidence="1" id="KW-1133">Transmembrane helix</keyword>
<evidence type="ECO:0000313" key="2">
    <source>
        <dbReference type="EMBL" id="AVM53392.1"/>
    </source>
</evidence>
<dbReference type="Proteomes" id="UP000238304">
    <property type="component" value="Chromosome"/>
</dbReference>
<sequence>MKQIMSAIFAVGAVMLLVGAAIYITGWFLSPYIYTVGATMVALAQINSPSECKTSTVKRLRRQQIFAALLLVLTGAFMLFTHGNEWIVSLSIAAVLELYTSVRIPQEEAKKRDRK</sequence>
<evidence type="ECO:0000256" key="1">
    <source>
        <dbReference type="SAM" id="Phobius"/>
    </source>
</evidence>
<protein>
    <submittedName>
        <fullName evidence="2">Uncharacterized protein</fullName>
    </submittedName>
</protein>
<feature type="transmembrane region" description="Helical" evidence="1">
    <location>
        <begin position="86"/>
        <end position="105"/>
    </location>
</feature>
<proteinExistence type="predicted"/>
<keyword evidence="1" id="KW-0472">Membrane</keyword>
<organism evidence="2 3">
    <name type="scientific">Bacteroides zoogleoformans</name>
    <dbReference type="NCBI Taxonomy" id="28119"/>
    <lineage>
        <taxon>Bacteria</taxon>
        <taxon>Pseudomonadati</taxon>
        <taxon>Bacteroidota</taxon>
        <taxon>Bacteroidia</taxon>
        <taxon>Bacteroidales</taxon>
        <taxon>Bacteroidaceae</taxon>
        <taxon>Bacteroides</taxon>
    </lineage>
</organism>
<dbReference type="RefSeq" id="WP_106042011.1">
    <property type="nucleotide sequence ID" value="NZ_CP027231.1"/>
</dbReference>
<gene>
    <name evidence="2" type="ORF">C4H11_11045</name>
</gene>
<keyword evidence="3" id="KW-1185">Reference proteome</keyword>
<accession>A0ABN5IL09</accession>
<evidence type="ECO:0000313" key="3">
    <source>
        <dbReference type="Proteomes" id="UP000238304"/>
    </source>
</evidence>
<keyword evidence="1" id="KW-0812">Transmembrane</keyword>
<dbReference type="EMBL" id="CP027231">
    <property type="protein sequence ID" value="AVM53392.1"/>
    <property type="molecule type" value="Genomic_DNA"/>
</dbReference>